<feature type="domain" description="Inhibitor I9" evidence="8">
    <location>
        <begin position="70"/>
        <end position="103"/>
    </location>
</feature>
<dbReference type="PRINTS" id="PR00723">
    <property type="entry name" value="SUBTILISIN"/>
</dbReference>
<keyword evidence="4 5" id="KW-0720">Serine protease</keyword>
<gene>
    <name evidence="9" type="ORF">F4560_000339</name>
</gene>
<comment type="caution">
    <text evidence="9">The sequence shown here is derived from an EMBL/GenBank/DDBJ whole genome shotgun (WGS) entry which is preliminary data.</text>
</comment>
<dbReference type="PROSITE" id="PS51892">
    <property type="entry name" value="SUBTILASE"/>
    <property type="match status" value="1"/>
</dbReference>
<dbReference type="AlphaFoldDB" id="A0A7W9HEP7"/>
<evidence type="ECO:0000256" key="5">
    <source>
        <dbReference type="PROSITE-ProRule" id="PRU01240"/>
    </source>
</evidence>
<evidence type="ECO:0000313" key="9">
    <source>
        <dbReference type="EMBL" id="MBB5800571.1"/>
    </source>
</evidence>
<reference evidence="9 10" key="1">
    <citation type="submission" date="2020-08" db="EMBL/GenBank/DDBJ databases">
        <title>Sequencing the genomes of 1000 actinobacteria strains.</title>
        <authorList>
            <person name="Klenk H.-P."/>
        </authorList>
    </citation>
    <scope>NUCLEOTIDE SEQUENCE [LARGE SCALE GENOMIC DNA]</scope>
    <source>
        <strain evidence="9 10">DSM 45486</strain>
    </source>
</reference>
<dbReference type="InterPro" id="IPR010259">
    <property type="entry name" value="S8pro/Inhibitor_I9"/>
</dbReference>
<dbReference type="InterPro" id="IPR015500">
    <property type="entry name" value="Peptidase_S8_subtilisin-rel"/>
</dbReference>
<dbReference type="InterPro" id="IPR036852">
    <property type="entry name" value="Peptidase_S8/S53_dom_sf"/>
</dbReference>
<protein>
    <submittedName>
        <fullName evidence="9">Subtilisin family serine protease</fullName>
    </submittedName>
</protein>
<feature type="chain" id="PRO_5038394424" evidence="6">
    <location>
        <begin position="25"/>
        <end position="381"/>
    </location>
</feature>
<feature type="active site" description="Charge relay system" evidence="5">
    <location>
        <position position="148"/>
    </location>
</feature>
<dbReference type="SUPFAM" id="SSF54897">
    <property type="entry name" value="Protease propeptides/inhibitors"/>
    <property type="match status" value="1"/>
</dbReference>
<dbReference type="Gene3D" id="3.40.50.200">
    <property type="entry name" value="Peptidase S8/S53 domain"/>
    <property type="match status" value="1"/>
</dbReference>
<dbReference type="InterPro" id="IPR034193">
    <property type="entry name" value="PCSK9_ProteinaseK-like"/>
</dbReference>
<feature type="active site" description="Charge relay system" evidence="5">
    <location>
        <position position="181"/>
    </location>
</feature>
<dbReference type="PANTHER" id="PTHR43806">
    <property type="entry name" value="PEPTIDASE S8"/>
    <property type="match status" value="1"/>
</dbReference>
<dbReference type="Proteomes" id="UP000552097">
    <property type="component" value="Unassembled WGS sequence"/>
</dbReference>
<dbReference type="GO" id="GO:0006508">
    <property type="term" value="P:proteolysis"/>
    <property type="evidence" value="ECO:0007669"/>
    <property type="project" value="UniProtKB-KW"/>
</dbReference>
<dbReference type="InterPro" id="IPR000209">
    <property type="entry name" value="Peptidase_S8/S53_dom"/>
</dbReference>
<evidence type="ECO:0000256" key="4">
    <source>
        <dbReference type="ARBA" id="ARBA00022825"/>
    </source>
</evidence>
<dbReference type="PANTHER" id="PTHR43806:SF11">
    <property type="entry name" value="CEREVISIN-RELATED"/>
    <property type="match status" value="1"/>
</dbReference>
<evidence type="ECO:0000256" key="6">
    <source>
        <dbReference type="SAM" id="SignalP"/>
    </source>
</evidence>
<keyword evidence="2 5" id="KW-0645">Protease</keyword>
<evidence type="ECO:0000259" key="8">
    <source>
        <dbReference type="Pfam" id="PF05922"/>
    </source>
</evidence>
<evidence type="ECO:0000256" key="1">
    <source>
        <dbReference type="ARBA" id="ARBA00011073"/>
    </source>
</evidence>
<sequence length="381" mass="38930">MRKLLPGLTLAVLTATLLAAPAHAVPAHAEGVVLHEGSATAVPGSYIVKLKDPAVDAAGFDGQVARRFAAFGGFSATLTPKQARRLAADPAVDYVEQDQVVHANGVGALATQANAPWGLDRIDQRALPLSTTYSYTSVGAGVTAYVIDTGIRVTHTEFSGRAIHGYDAVDNDFIAQDDNGHGTHMAGIIAGRTYGVAKGVQVCGVRVLNAAGSGTVSGVIAGVDWVTRNAVRPAVANFSLGGAASVALDDAVRRMIAAGITASVTAGSSGSISNTSPARVTQAITSGGTNQSDARAPFSNYGPGVDLYAPGANIISAWHTSDTAAVTLSGTSMATAFVSGVATRYLQFVPTATPAQVHAEIVNQATPLPWGGRLLYWSPAR</sequence>
<evidence type="ECO:0000259" key="7">
    <source>
        <dbReference type="Pfam" id="PF00082"/>
    </source>
</evidence>
<feature type="signal peptide" evidence="6">
    <location>
        <begin position="1"/>
        <end position="24"/>
    </location>
</feature>
<evidence type="ECO:0000256" key="2">
    <source>
        <dbReference type="ARBA" id="ARBA00022670"/>
    </source>
</evidence>
<dbReference type="CDD" id="cd04077">
    <property type="entry name" value="Peptidases_S8_PCSK9_ProteinaseK_like"/>
    <property type="match status" value="1"/>
</dbReference>
<dbReference type="PROSITE" id="PS00136">
    <property type="entry name" value="SUBTILASE_ASP"/>
    <property type="match status" value="1"/>
</dbReference>
<dbReference type="RefSeq" id="WP_184915229.1">
    <property type="nucleotide sequence ID" value="NZ_JACHMO010000001.1"/>
</dbReference>
<proteinExistence type="inferred from homology"/>
<dbReference type="Pfam" id="PF05922">
    <property type="entry name" value="Inhibitor_I9"/>
    <property type="match status" value="1"/>
</dbReference>
<dbReference type="InterPro" id="IPR023827">
    <property type="entry name" value="Peptidase_S8_Asp-AS"/>
</dbReference>
<dbReference type="GO" id="GO:0005615">
    <property type="term" value="C:extracellular space"/>
    <property type="evidence" value="ECO:0007669"/>
    <property type="project" value="TreeGrafter"/>
</dbReference>
<dbReference type="EMBL" id="JACHMO010000001">
    <property type="protein sequence ID" value="MBB5800571.1"/>
    <property type="molecule type" value="Genomic_DNA"/>
</dbReference>
<name>A0A7W9HEP7_9PSEU</name>
<dbReference type="GO" id="GO:0004252">
    <property type="term" value="F:serine-type endopeptidase activity"/>
    <property type="evidence" value="ECO:0007669"/>
    <property type="project" value="UniProtKB-UniRule"/>
</dbReference>
<evidence type="ECO:0000313" key="10">
    <source>
        <dbReference type="Proteomes" id="UP000552097"/>
    </source>
</evidence>
<dbReference type="Pfam" id="PF00082">
    <property type="entry name" value="Peptidase_S8"/>
    <property type="match status" value="1"/>
</dbReference>
<keyword evidence="10" id="KW-1185">Reference proteome</keyword>
<feature type="active site" description="Charge relay system" evidence="5">
    <location>
        <position position="332"/>
    </location>
</feature>
<dbReference type="Gene3D" id="3.30.70.80">
    <property type="entry name" value="Peptidase S8 propeptide/proteinase inhibitor I9"/>
    <property type="match status" value="1"/>
</dbReference>
<evidence type="ECO:0000256" key="3">
    <source>
        <dbReference type="ARBA" id="ARBA00022801"/>
    </source>
</evidence>
<keyword evidence="6" id="KW-0732">Signal</keyword>
<dbReference type="InterPro" id="IPR037045">
    <property type="entry name" value="S8pro/Inhibitor_I9_sf"/>
</dbReference>
<dbReference type="SUPFAM" id="SSF52743">
    <property type="entry name" value="Subtilisin-like"/>
    <property type="match status" value="1"/>
</dbReference>
<organism evidence="9 10">
    <name type="scientific">Saccharothrix ecbatanensis</name>
    <dbReference type="NCBI Taxonomy" id="1105145"/>
    <lineage>
        <taxon>Bacteria</taxon>
        <taxon>Bacillati</taxon>
        <taxon>Actinomycetota</taxon>
        <taxon>Actinomycetes</taxon>
        <taxon>Pseudonocardiales</taxon>
        <taxon>Pseudonocardiaceae</taxon>
        <taxon>Saccharothrix</taxon>
    </lineage>
</organism>
<feature type="domain" description="Peptidase S8/S53" evidence="7">
    <location>
        <begin position="139"/>
        <end position="367"/>
    </location>
</feature>
<comment type="similarity">
    <text evidence="1 5">Belongs to the peptidase S8 family.</text>
</comment>
<dbReference type="InterPro" id="IPR050131">
    <property type="entry name" value="Peptidase_S8_subtilisin-like"/>
</dbReference>
<dbReference type="FunFam" id="3.40.50.200:FF:000014">
    <property type="entry name" value="Proteinase K"/>
    <property type="match status" value="1"/>
</dbReference>
<accession>A0A7W9HEP7</accession>
<keyword evidence="3 5" id="KW-0378">Hydrolase</keyword>